<dbReference type="Proteomes" id="UP000256519">
    <property type="component" value="Unassembled WGS sequence"/>
</dbReference>
<dbReference type="EMBL" id="PQWM01000009">
    <property type="protein sequence ID" value="RDZ14883.1"/>
    <property type="molecule type" value="Genomic_DNA"/>
</dbReference>
<organism evidence="1 2">
    <name type="scientific">Priestia megaterium</name>
    <name type="common">Bacillus megaterium</name>
    <dbReference type="NCBI Taxonomy" id="1404"/>
    <lineage>
        <taxon>Bacteria</taxon>
        <taxon>Bacillati</taxon>
        <taxon>Bacillota</taxon>
        <taxon>Bacilli</taxon>
        <taxon>Bacillales</taxon>
        <taxon>Bacillaceae</taxon>
        <taxon>Priestia</taxon>
    </lineage>
</organism>
<dbReference type="AlphaFoldDB" id="A0A3D8X3L8"/>
<dbReference type="Pfam" id="PF11553">
    <property type="entry name" value="DUF3231"/>
    <property type="match status" value="2"/>
</dbReference>
<gene>
    <name evidence="1" type="ORF">C3744_13455</name>
</gene>
<proteinExistence type="predicted"/>
<name>A0A3D8X3L8_PRIMG</name>
<dbReference type="Gene3D" id="1.20.1260.10">
    <property type="match status" value="2"/>
</dbReference>
<accession>A0A3D8X3L8</accession>
<evidence type="ECO:0000313" key="2">
    <source>
        <dbReference type="Proteomes" id="UP000256519"/>
    </source>
</evidence>
<dbReference type="InterPro" id="IPR021617">
    <property type="entry name" value="DUF3231"/>
</dbReference>
<evidence type="ECO:0000313" key="1">
    <source>
        <dbReference type="EMBL" id="RDZ14883.1"/>
    </source>
</evidence>
<sequence>MNNQSFSPLSAAEMAVIWKQYMNDKAISCMLKHFLCHVDDLDIQKAIQGTLHITTKNSDALTAIFLKENMPIPLGFVEEDFDTEAPKLFSDSFYLLYLKHISNVLLLSATTGVYVAARNDVRSFFRSLLLKAEKLNHTITDLLLEKQIFIELPPIPIADASDMNDKELFLGSYFDEKRPLTVIEISHIVSSIQTNLIAKDLILGFAQTAPSQEIQAFLLKGREQVQQHIESLSQPLMVENIPVTMKWNYGVEKSSVPPFSEKLMMFHLAAMITENVRGYGLAMSTSPRLDLALNYTNFTTEILEYAKEVSRISIEQGWLEEPPHIPFPKIHLE</sequence>
<comment type="caution">
    <text evidence="1">The sequence shown here is derived from an EMBL/GenBank/DDBJ whole genome shotgun (WGS) entry which is preliminary data.</text>
</comment>
<reference evidence="1 2" key="1">
    <citation type="journal article" date="2018" name="Appl. Environ. Microbiol.">
        <title>Antimicrobial susceptibility testing and tentative epidemiological cut-off values of five Bacillus species relevant for use as animal feed additives or for plant protection.</title>
        <authorList>
            <person name="Agerso Y."/>
            <person name="Stuer-Lauridsen B."/>
            <person name="Bjerre K."/>
            <person name="Jensen M.G."/>
            <person name="Johansen E."/>
            <person name="Bennedsen M."/>
            <person name="Brockmann E."/>
            <person name="Nielsen B."/>
        </authorList>
    </citation>
    <scope>NUCLEOTIDE SEQUENCE [LARGE SCALE GENOMIC DNA]</scope>
    <source>
        <strain evidence="1 2">CHCC20162</strain>
    </source>
</reference>
<protein>
    <submittedName>
        <fullName evidence="1">Transcriptional regulator</fullName>
    </submittedName>
</protein>
<dbReference type="InterPro" id="IPR012347">
    <property type="entry name" value="Ferritin-like"/>
</dbReference>
<dbReference type="RefSeq" id="WP_116074672.1">
    <property type="nucleotide sequence ID" value="NZ_CP187630.1"/>
</dbReference>